<feature type="non-terminal residue" evidence="1">
    <location>
        <position position="44"/>
    </location>
</feature>
<accession>A0A1A8SCX3</accession>
<protein>
    <submittedName>
        <fullName evidence="1">Sulfatase 2</fullName>
    </submittedName>
</protein>
<name>A0A1A8SCX3_9TELE</name>
<gene>
    <name evidence="1" type="primary">SULF2</name>
</gene>
<evidence type="ECO:0000313" key="1">
    <source>
        <dbReference type="EMBL" id="SBS16092.1"/>
    </source>
</evidence>
<proteinExistence type="predicted"/>
<reference evidence="1" key="2">
    <citation type="submission" date="2016-06" db="EMBL/GenBank/DDBJ databases">
        <title>The genome of a short-lived fish provides insights into sex chromosome evolution and the genetic control of aging.</title>
        <authorList>
            <person name="Reichwald K."/>
            <person name="Felder M."/>
            <person name="Petzold A."/>
            <person name="Koch P."/>
            <person name="Groth M."/>
            <person name="Platzer M."/>
        </authorList>
    </citation>
    <scope>NUCLEOTIDE SEQUENCE</scope>
    <source>
        <tissue evidence="1">Brain</tissue>
    </source>
</reference>
<sequence>ESSGLLPLITTGDSNQYQSLMYVKVIFQQKIINKTVCIKLIQKL</sequence>
<dbReference type="AlphaFoldDB" id="A0A1A8SCX3"/>
<feature type="non-terminal residue" evidence="1">
    <location>
        <position position="1"/>
    </location>
</feature>
<reference evidence="1" key="1">
    <citation type="submission" date="2016-05" db="EMBL/GenBank/DDBJ databases">
        <authorList>
            <person name="Lavstsen T."/>
            <person name="Jespersen J.S."/>
        </authorList>
    </citation>
    <scope>NUCLEOTIDE SEQUENCE</scope>
    <source>
        <tissue evidence="1">Brain</tissue>
    </source>
</reference>
<organism evidence="1">
    <name type="scientific">Nothobranchius rachovii</name>
    <name type="common">bluefin notho</name>
    <dbReference type="NCBI Taxonomy" id="451742"/>
    <lineage>
        <taxon>Eukaryota</taxon>
        <taxon>Metazoa</taxon>
        <taxon>Chordata</taxon>
        <taxon>Craniata</taxon>
        <taxon>Vertebrata</taxon>
        <taxon>Euteleostomi</taxon>
        <taxon>Actinopterygii</taxon>
        <taxon>Neopterygii</taxon>
        <taxon>Teleostei</taxon>
        <taxon>Neoteleostei</taxon>
        <taxon>Acanthomorphata</taxon>
        <taxon>Ovalentaria</taxon>
        <taxon>Atherinomorphae</taxon>
        <taxon>Cyprinodontiformes</taxon>
        <taxon>Nothobranchiidae</taxon>
        <taxon>Nothobranchius</taxon>
    </lineage>
</organism>
<dbReference type="EMBL" id="HAEI01013623">
    <property type="protein sequence ID" value="SBS16092.1"/>
    <property type="molecule type" value="Transcribed_RNA"/>
</dbReference>